<name>A0A8S1WLX9_PAROT</name>
<protein>
    <submittedName>
        <fullName evidence="1">Uncharacterized protein</fullName>
    </submittedName>
</protein>
<accession>A0A8S1WLX9</accession>
<keyword evidence="2" id="KW-1185">Reference proteome</keyword>
<dbReference type="EMBL" id="CAJJDP010000097">
    <property type="protein sequence ID" value="CAD8190653.1"/>
    <property type="molecule type" value="Genomic_DNA"/>
</dbReference>
<reference evidence="1" key="1">
    <citation type="submission" date="2021-01" db="EMBL/GenBank/DDBJ databases">
        <authorList>
            <consortium name="Genoscope - CEA"/>
            <person name="William W."/>
        </authorList>
    </citation>
    <scope>NUCLEOTIDE SEQUENCE</scope>
</reference>
<comment type="caution">
    <text evidence="1">The sequence shown here is derived from an EMBL/GenBank/DDBJ whole genome shotgun (WGS) entry which is preliminary data.</text>
</comment>
<dbReference type="OMA" id="ANQLAIC"/>
<dbReference type="AlphaFoldDB" id="A0A8S1WLX9"/>
<evidence type="ECO:0000313" key="1">
    <source>
        <dbReference type="EMBL" id="CAD8190653.1"/>
    </source>
</evidence>
<sequence length="304" mass="35357">MLTDALILIQRIIDSDYDTQLIKNTLIKFKNANQLEIMALMEIILQQISSTFNYQKEAEYLELLKELQYLVQNKFTTLGAPSANTNNFLEYKTKCNSQKKGILLLNYQGKIILSDQISRDIIELNSKCDLKQKTFFSLISQASQQKLEEMVQKRCLLSNGKSMDSFKIAIRSDRNRKKTLKYLNQIASNSKKVNKIKAENSKAMEKTQMLIAKYLKSIEVTIYQAAFQFDEEFKTQFSNSDDIILSNLDSLDNKNANQLAICEVKEIDEQLKFTEEELLLDDQIKKHEDKWNKRVKKLKCQKSN</sequence>
<evidence type="ECO:0000313" key="2">
    <source>
        <dbReference type="Proteomes" id="UP000683925"/>
    </source>
</evidence>
<organism evidence="1 2">
    <name type="scientific">Paramecium octaurelia</name>
    <dbReference type="NCBI Taxonomy" id="43137"/>
    <lineage>
        <taxon>Eukaryota</taxon>
        <taxon>Sar</taxon>
        <taxon>Alveolata</taxon>
        <taxon>Ciliophora</taxon>
        <taxon>Intramacronucleata</taxon>
        <taxon>Oligohymenophorea</taxon>
        <taxon>Peniculida</taxon>
        <taxon>Parameciidae</taxon>
        <taxon>Paramecium</taxon>
    </lineage>
</organism>
<gene>
    <name evidence="1" type="ORF">POCTA_138.1.T0980026</name>
</gene>
<dbReference type="Proteomes" id="UP000683925">
    <property type="component" value="Unassembled WGS sequence"/>
</dbReference>
<proteinExistence type="predicted"/>
<dbReference type="OrthoDB" id="10417238at2759"/>